<dbReference type="InterPro" id="IPR040410">
    <property type="entry name" value="UPF0658_Golgi"/>
</dbReference>
<feature type="transmembrane region" description="Helical" evidence="2">
    <location>
        <begin position="1041"/>
        <end position="1060"/>
    </location>
</feature>
<name>A0AAV9PFB8_9PEZI</name>
<evidence type="ECO:0000259" key="3">
    <source>
        <dbReference type="Pfam" id="PF06985"/>
    </source>
</evidence>
<dbReference type="PANTHER" id="PTHR34391:SF1">
    <property type="entry name" value="UPF0658 GOLGI APPARATUS MEMBRANE PROTEIN C1952.10C-RELATED"/>
    <property type="match status" value="1"/>
</dbReference>
<feature type="domain" description="Heterokaryon incompatibility" evidence="3">
    <location>
        <begin position="267"/>
        <end position="405"/>
    </location>
</feature>
<feature type="region of interest" description="Disordered" evidence="1">
    <location>
        <begin position="787"/>
        <end position="806"/>
    </location>
</feature>
<organism evidence="4 5">
    <name type="scientific">Saxophila tyrrhenica</name>
    <dbReference type="NCBI Taxonomy" id="1690608"/>
    <lineage>
        <taxon>Eukaryota</taxon>
        <taxon>Fungi</taxon>
        <taxon>Dikarya</taxon>
        <taxon>Ascomycota</taxon>
        <taxon>Pezizomycotina</taxon>
        <taxon>Dothideomycetes</taxon>
        <taxon>Dothideomycetidae</taxon>
        <taxon>Mycosphaerellales</taxon>
        <taxon>Extremaceae</taxon>
        <taxon>Saxophila</taxon>
    </lineage>
</organism>
<dbReference type="InterPro" id="IPR010730">
    <property type="entry name" value="HET"/>
</dbReference>
<keyword evidence="2" id="KW-0472">Membrane</keyword>
<reference evidence="4 5" key="1">
    <citation type="submission" date="2023-08" db="EMBL/GenBank/DDBJ databases">
        <title>Black Yeasts Isolated from many extreme environments.</title>
        <authorList>
            <person name="Coleine C."/>
            <person name="Stajich J.E."/>
            <person name="Selbmann L."/>
        </authorList>
    </citation>
    <scope>NUCLEOTIDE SEQUENCE [LARGE SCALE GENOMIC DNA]</scope>
    <source>
        <strain evidence="4 5">CCFEE 5935</strain>
    </source>
</reference>
<accession>A0AAV9PFB8</accession>
<keyword evidence="2" id="KW-0812">Transmembrane</keyword>
<feature type="transmembrane region" description="Helical" evidence="2">
    <location>
        <begin position="985"/>
        <end position="1009"/>
    </location>
</feature>
<gene>
    <name evidence="4" type="ORF">LTR77_004171</name>
</gene>
<evidence type="ECO:0000256" key="2">
    <source>
        <dbReference type="SAM" id="Phobius"/>
    </source>
</evidence>
<dbReference type="Proteomes" id="UP001337655">
    <property type="component" value="Unassembled WGS sequence"/>
</dbReference>
<feature type="transmembrane region" description="Helical" evidence="2">
    <location>
        <begin position="816"/>
        <end position="841"/>
    </location>
</feature>
<proteinExistence type="predicted"/>
<keyword evidence="2" id="KW-1133">Transmembrane helix</keyword>
<dbReference type="AlphaFoldDB" id="A0AAV9PFB8"/>
<evidence type="ECO:0000256" key="1">
    <source>
        <dbReference type="SAM" id="MobiDB-lite"/>
    </source>
</evidence>
<feature type="transmembrane region" description="Helical" evidence="2">
    <location>
        <begin position="1080"/>
        <end position="1106"/>
    </location>
</feature>
<feature type="transmembrane region" description="Helical" evidence="2">
    <location>
        <begin position="938"/>
        <end position="959"/>
    </location>
</feature>
<dbReference type="RefSeq" id="XP_064660055.1">
    <property type="nucleotide sequence ID" value="XM_064801425.1"/>
</dbReference>
<feature type="compositionally biased region" description="Polar residues" evidence="1">
    <location>
        <begin position="795"/>
        <end position="804"/>
    </location>
</feature>
<evidence type="ECO:0000313" key="5">
    <source>
        <dbReference type="Proteomes" id="UP001337655"/>
    </source>
</evidence>
<protein>
    <recommendedName>
        <fullName evidence="3">Heterokaryon incompatibility domain-containing protein</fullName>
    </recommendedName>
</protein>
<dbReference type="GO" id="GO:0005794">
    <property type="term" value="C:Golgi apparatus"/>
    <property type="evidence" value="ECO:0007669"/>
    <property type="project" value="TreeGrafter"/>
</dbReference>
<sequence>MVHQNHIRGTDANGLLCLKCRKSGHHATSCRKTAFLTDTDGLEWFRSPQRNEESRRLAQLPKRQYECQRCLDLDLGTWLKSKPAYSGPASSLSEAYKANVNGPFRRLGTVQDLVLSESCQVCVSLFAIIPAVREVSQTIMLVLAWSAYRLEFSIGLDTESRLSTARYVAAILEPLPPGAELHDHVSNDCEALALWEGEDCKAPTSLRASRVDPSSINISAVQGWLSVCDREHRLTCSRPAPDKLATVRLIDAYSRTIVPYTNATQEYLALSYVWGNVNQSFDGAGCVGAQLPELTRTVEDAITLTVQFGARYLWVDAVCIKQTAWEDKQSQIAIMHEIYQGSFLTIIALSGKDAFAGLPRVTPGSSAYRQLSCSTDTFDAVLLGPTLRHIVDASVWASRGWTYQEALLSPRCLYMTQYQAYFECNAMACCESIDTAQSPLHNPQTTEDFRKTNTYSQRLNLGSHRNPLGMAITDRGEALNLYTLMSLAYSCRQLSYQSDALAAYSGILGALKRSTYFEEFFWGLPCEALNWAMMWQAQDSDAPQRDEFPTWSWLSCAGGAWPGGPGIGGPNNDPDTCPFDMTLYRWRDCGLCKVFGMTIKDVGGSLHECNDPLRESSHIPTYGSYDCSMVTDSNELERLLGFDSFALNLAIDECWEKEGNGSHSFCRLTIDGHTIYGKTTYVSDQPNRHAARQLWLLLARHVERTDVMHWFVLLKQENGRFVRKDMLRLEIPRDRLGVLSRAPAATAKIATKSGHKQRSSLLGGSGNDYQPLSGASFSSARQPYVPGGYHDRQGLPTTTTSNVRQGKGKMYMPNSLWTWSFFGIALFQAIICLGLEAYVFGEFETSLTDAATDSRVGAARTIPTYLAIFIFGFFYQLVLVWDGLRARNTIQVIGLCLYNLGMMIYAAVEMDQVNEAVSELGPGLIDTSTWEYLEPCLIAVPCVLALGTVLLSLVAWKLYDEFAWTIYKHISADLRLKRRYLQYQIYIALLKFDFFFFVGFTVQFLVIVHGETYEFALTIAALVVTVLLLFLATWICRRESYVGQSIIITLYFAGMAYFVFKLVRMYDSTTEGQYVAARHSLTTFAVLTILLLIVTMVSAVLCMMNFNKGLMPHLHKGKGEGKGEMQADNAYAQNGQMPLGSVGSRMTID</sequence>
<feature type="transmembrane region" description="Helical" evidence="2">
    <location>
        <begin position="861"/>
        <end position="881"/>
    </location>
</feature>
<feature type="transmembrane region" description="Helical" evidence="2">
    <location>
        <begin position="1015"/>
        <end position="1034"/>
    </location>
</feature>
<dbReference type="Pfam" id="PF06985">
    <property type="entry name" value="HET"/>
    <property type="match status" value="1"/>
</dbReference>
<dbReference type="EMBL" id="JAVRRT010000006">
    <property type="protein sequence ID" value="KAK5171027.1"/>
    <property type="molecule type" value="Genomic_DNA"/>
</dbReference>
<dbReference type="PANTHER" id="PTHR34391">
    <property type="entry name" value="UPF0658 GOLGI APPARATUS MEMBRANE PROTEIN C1952.10C-RELATED"/>
    <property type="match status" value="1"/>
</dbReference>
<comment type="caution">
    <text evidence="4">The sequence shown here is derived from an EMBL/GenBank/DDBJ whole genome shotgun (WGS) entry which is preliminary data.</text>
</comment>
<keyword evidence="5" id="KW-1185">Reference proteome</keyword>
<dbReference type="GeneID" id="89925517"/>
<evidence type="ECO:0000313" key="4">
    <source>
        <dbReference type="EMBL" id="KAK5171027.1"/>
    </source>
</evidence>